<protein>
    <submittedName>
        <fullName evidence="1">Uncharacterized protein</fullName>
    </submittedName>
</protein>
<sequence>MSYLGFQSAKHRLCSIACAKSRYDCVVTHSDLSPSLAISSNATS</sequence>
<gene>
    <name evidence="1" type="ORF">XBFM1_840011</name>
</gene>
<comment type="caution">
    <text evidence="1">The sequence shown here is derived from an EMBL/GenBank/DDBJ whole genome shotgun (WGS) entry which is preliminary data.</text>
</comment>
<dbReference type="AlphaFoldDB" id="A0A077NNW2"/>
<proteinExistence type="predicted"/>
<dbReference type="HOGENOM" id="CLU_3223988_0_0_6"/>
<name>A0A077NNW2_XENBV</name>
<organism evidence="1 2">
    <name type="scientific">Xenorhabdus bovienii str. feltiae Moldova</name>
    <dbReference type="NCBI Taxonomy" id="1398200"/>
    <lineage>
        <taxon>Bacteria</taxon>
        <taxon>Pseudomonadati</taxon>
        <taxon>Pseudomonadota</taxon>
        <taxon>Gammaproteobacteria</taxon>
        <taxon>Enterobacterales</taxon>
        <taxon>Morganellaceae</taxon>
        <taxon>Xenorhabdus</taxon>
    </lineage>
</organism>
<evidence type="ECO:0000313" key="1">
    <source>
        <dbReference type="EMBL" id="CDH03762.1"/>
    </source>
</evidence>
<accession>A0A077NNW2</accession>
<evidence type="ECO:0000313" key="2">
    <source>
        <dbReference type="Proteomes" id="UP000028487"/>
    </source>
</evidence>
<dbReference type="EMBL" id="CBSV010000259">
    <property type="protein sequence ID" value="CDH03762.1"/>
    <property type="molecule type" value="Genomic_DNA"/>
</dbReference>
<dbReference type="Proteomes" id="UP000028487">
    <property type="component" value="Unassembled WGS sequence"/>
</dbReference>
<reference evidence="1" key="1">
    <citation type="submission" date="2013-07" db="EMBL/GenBank/DDBJ databases">
        <title>Sub-species coevolution in mutualistic symbiosis.</title>
        <authorList>
            <person name="Murfin K."/>
            <person name="Klassen J."/>
            <person name="Lee M."/>
            <person name="Forst S."/>
            <person name="Stock P."/>
            <person name="Goodrich-Blair H."/>
        </authorList>
    </citation>
    <scope>NUCLEOTIDE SEQUENCE [LARGE SCALE GENOMIC DNA]</scope>
    <source>
        <strain evidence="1">Feltiae Moldova</strain>
    </source>
</reference>